<accession>A0A2H3NUP1</accession>
<dbReference type="Pfam" id="PF02565">
    <property type="entry name" value="RecO_C"/>
    <property type="match status" value="1"/>
</dbReference>
<protein>
    <recommendedName>
        <fullName evidence="2 7">DNA repair protein RecO</fullName>
    </recommendedName>
    <alternativeName>
        <fullName evidence="6 7">Recombination protein O</fullName>
    </alternativeName>
</protein>
<evidence type="ECO:0000256" key="6">
    <source>
        <dbReference type="ARBA" id="ARBA00033409"/>
    </source>
</evidence>
<dbReference type="RefSeq" id="WP_098063052.1">
    <property type="nucleotide sequence ID" value="NZ_PDEP01000014.1"/>
</dbReference>
<keyword evidence="10" id="KW-1185">Reference proteome</keyword>
<gene>
    <name evidence="7 9" type="primary">recO</name>
    <name evidence="9" type="ORF">CRI93_12865</name>
</gene>
<dbReference type="GO" id="GO:0006302">
    <property type="term" value="P:double-strand break repair"/>
    <property type="evidence" value="ECO:0007669"/>
    <property type="project" value="TreeGrafter"/>
</dbReference>
<keyword evidence="4 7" id="KW-0233">DNA recombination</keyword>
<evidence type="ECO:0000256" key="1">
    <source>
        <dbReference type="ARBA" id="ARBA00007452"/>
    </source>
</evidence>
<dbReference type="HAMAP" id="MF_00201">
    <property type="entry name" value="RecO"/>
    <property type="match status" value="1"/>
</dbReference>
<organism evidence="9 10">
    <name type="scientific">Longimonas halophila</name>
    <dbReference type="NCBI Taxonomy" id="1469170"/>
    <lineage>
        <taxon>Bacteria</taxon>
        <taxon>Pseudomonadati</taxon>
        <taxon>Rhodothermota</taxon>
        <taxon>Rhodothermia</taxon>
        <taxon>Rhodothermales</taxon>
        <taxon>Salisaetaceae</taxon>
        <taxon>Longimonas</taxon>
    </lineage>
</organism>
<evidence type="ECO:0000256" key="5">
    <source>
        <dbReference type="ARBA" id="ARBA00023204"/>
    </source>
</evidence>
<dbReference type="InterPro" id="IPR042242">
    <property type="entry name" value="RecO_C"/>
</dbReference>
<dbReference type="InterPro" id="IPR003717">
    <property type="entry name" value="RecO"/>
</dbReference>
<dbReference type="InterPro" id="IPR037278">
    <property type="entry name" value="ARFGAP/RecO"/>
</dbReference>
<reference evidence="9 10" key="1">
    <citation type="submission" date="2017-10" db="EMBL/GenBank/DDBJ databases">
        <title>Draft genome of Longimonas halophila.</title>
        <authorList>
            <person name="Goh K.M."/>
            <person name="Shamsir M.S."/>
            <person name="Lim S.W."/>
        </authorList>
    </citation>
    <scope>NUCLEOTIDE SEQUENCE [LARGE SCALE GENOMIC DNA]</scope>
    <source>
        <strain evidence="9 10">KCTC 42399</strain>
    </source>
</reference>
<comment type="function">
    <text evidence="7">Involved in DNA repair and RecF pathway recombination.</text>
</comment>
<dbReference type="Proteomes" id="UP000221024">
    <property type="component" value="Unassembled WGS sequence"/>
</dbReference>
<dbReference type="PANTHER" id="PTHR33991">
    <property type="entry name" value="DNA REPAIR PROTEIN RECO"/>
    <property type="match status" value="1"/>
</dbReference>
<dbReference type="PANTHER" id="PTHR33991:SF1">
    <property type="entry name" value="DNA REPAIR PROTEIN RECO"/>
    <property type="match status" value="1"/>
</dbReference>
<name>A0A2H3NUP1_9BACT</name>
<dbReference type="Pfam" id="PF11967">
    <property type="entry name" value="RecO_N"/>
    <property type="match status" value="1"/>
</dbReference>
<dbReference type="GO" id="GO:0006310">
    <property type="term" value="P:DNA recombination"/>
    <property type="evidence" value="ECO:0007669"/>
    <property type="project" value="UniProtKB-UniRule"/>
</dbReference>
<evidence type="ECO:0000256" key="4">
    <source>
        <dbReference type="ARBA" id="ARBA00023172"/>
    </source>
</evidence>
<evidence type="ECO:0000313" key="9">
    <source>
        <dbReference type="EMBL" id="PEN05403.1"/>
    </source>
</evidence>
<comment type="caution">
    <text evidence="9">The sequence shown here is derived from an EMBL/GenBank/DDBJ whole genome shotgun (WGS) entry which is preliminary data.</text>
</comment>
<dbReference type="SUPFAM" id="SSF57863">
    <property type="entry name" value="ArfGap/RecO-like zinc finger"/>
    <property type="match status" value="1"/>
</dbReference>
<dbReference type="EMBL" id="PDEP01000014">
    <property type="protein sequence ID" value="PEN05403.1"/>
    <property type="molecule type" value="Genomic_DNA"/>
</dbReference>
<dbReference type="InterPro" id="IPR022572">
    <property type="entry name" value="DNA_rep/recomb_RecO_N"/>
</dbReference>
<proteinExistence type="inferred from homology"/>
<sequence length="255" mass="28825">MAQRDIVRTEAVVLRGLDYSESSRIVTLLTRERGKIAVLAKGARRTKSKFGATLQPMAHTQVVFYYKPTRSLQMLSESSHVSTYRTLSDDLLKITLGLRMVELTDALLSDENPQPSIFELLVAVLHRLDAEEERPRVLWPFFQLRLAEALGVAPAIRRDRVEAIDEVGWLSLADGGVYPIDARPSTARKASRTALRAYAVIARARLSAVRRMHMEPEVHRTVQELVDAYLRHHFDESIPDRCRTVLAQLRDVAAS</sequence>
<evidence type="ECO:0000256" key="3">
    <source>
        <dbReference type="ARBA" id="ARBA00022763"/>
    </source>
</evidence>
<dbReference type="InterPro" id="IPR012340">
    <property type="entry name" value="NA-bd_OB-fold"/>
</dbReference>
<evidence type="ECO:0000256" key="2">
    <source>
        <dbReference type="ARBA" id="ARBA00021310"/>
    </source>
</evidence>
<dbReference type="Gene3D" id="2.40.50.140">
    <property type="entry name" value="Nucleic acid-binding proteins"/>
    <property type="match status" value="1"/>
</dbReference>
<evidence type="ECO:0000256" key="7">
    <source>
        <dbReference type="HAMAP-Rule" id="MF_00201"/>
    </source>
</evidence>
<evidence type="ECO:0000259" key="8">
    <source>
        <dbReference type="Pfam" id="PF11967"/>
    </source>
</evidence>
<dbReference type="SUPFAM" id="SSF50249">
    <property type="entry name" value="Nucleic acid-binding proteins"/>
    <property type="match status" value="1"/>
</dbReference>
<dbReference type="Gene3D" id="1.20.1440.120">
    <property type="entry name" value="Recombination protein O, C-terminal domain"/>
    <property type="match status" value="1"/>
</dbReference>
<dbReference type="GO" id="GO:0043590">
    <property type="term" value="C:bacterial nucleoid"/>
    <property type="evidence" value="ECO:0007669"/>
    <property type="project" value="TreeGrafter"/>
</dbReference>
<dbReference type="NCBIfam" id="TIGR00613">
    <property type="entry name" value="reco"/>
    <property type="match status" value="1"/>
</dbReference>
<keyword evidence="3 7" id="KW-0227">DNA damage</keyword>
<keyword evidence="5 7" id="KW-0234">DNA repair</keyword>
<feature type="domain" description="DNA replication/recombination mediator RecO N-terminal" evidence="8">
    <location>
        <begin position="6"/>
        <end position="83"/>
    </location>
</feature>
<dbReference type="AlphaFoldDB" id="A0A2H3NUP1"/>
<comment type="similarity">
    <text evidence="1 7">Belongs to the RecO family.</text>
</comment>
<evidence type="ECO:0000313" key="10">
    <source>
        <dbReference type="Proteomes" id="UP000221024"/>
    </source>
</evidence>